<feature type="transmembrane region" description="Helical" evidence="1">
    <location>
        <begin position="404"/>
        <end position="426"/>
    </location>
</feature>
<dbReference type="SUPFAM" id="SSF103473">
    <property type="entry name" value="MFS general substrate transporter"/>
    <property type="match status" value="2"/>
</dbReference>
<evidence type="ECO:0000256" key="1">
    <source>
        <dbReference type="SAM" id="Phobius"/>
    </source>
</evidence>
<feature type="transmembrane region" description="Helical" evidence="1">
    <location>
        <begin position="298"/>
        <end position="317"/>
    </location>
</feature>
<feature type="transmembrane region" description="Helical" evidence="1">
    <location>
        <begin position="192"/>
        <end position="210"/>
    </location>
</feature>
<keyword evidence="1" id="KW-1133">Transmembrane helix</keyword>
<keyword evidence="3" id="KW-1185">Reference proteome</keyword>
<evidence type="ECO:0000313" key="3">
    <source>
        <dbReference type="Proteomes" id="UP000468591"/>
    </source>
</evidence>
<feature type="transmembrane region" description="Helical" evidence="1">
    <location>
        <begin position="29"/>
        <end position="48"/>
    </location>
</feature>
<feature type="transmembrane region" description="Helical" evidence="1">
    <location>
        <begin position="60"/>
        <end position="78"/>
    </location>
</feature>
<feature type="transmembrane region" description="Helical" evidence="1">
    <location>
        <begin position="364"/>
        <end position="384"/>
    </location>
</feature>
<feature type="transmembrane region" description="Helical" evidence="1">
    <location>
        <begin position="122"/>
        <end position="147"/>
    </location>
</feature>
<protein>
    <submittedName>
        <fullName evidence="2">Sugar:cation symporter</fullName>
    </submittedName>
</protein>
<evidence type="ECO:0000313" key="2">
    <source>
        <dbReference type="EMBL" id="NEK22764.1"/>
    </source>
</evidence>
<dbReference type="Proteomes" id="UP000468591">
    <property type="component" value="Unassembled WGS sequence"/>
</dbReference>
<name>A0A6P0CEF3_9RHOB</name>
<dbReference type="InterPro" id="IPR036259">
    <property type="entry name" value="MFS_trans_sf"/>
</dbReference>
<reference evidence="2 3" key="1">
    <citation type="submission" date="2020-01" db="EMBL/GenBank/DDBJ databases">
        <title>Sulfitobacter sediminilitoris sp. nov., isolated from a tidal flat.</title>
        <authorList>
            <person name="Park S."/>
            <person name="Yoon J.-H."/>
        </authorList>
    </citation>
    <scope>NUCLEOTIDE SEQUENCE [LARGE SCALE GENOMIC DNA]</scope>
    <source>
        <strain evidence="2 3">JBTF-M27</strain>
    </source>
</reference>
<dbReference type="Pfam" id="PF13347">
    <property type="entry name" value="MFS_2"/>
    <property type="match status" value="1"/>
</dbReference>
<keyword evidence="1" id="KW-0472">Membrane</keyword>
<feature type="transmembrane region" description="Helical" evidence="1">
    <location>
        <begin position="168"/>
        <end position="186"/>
    </location>
</feature>
<accession>A0A6P0CEF3</accession>
<feature type="transmembrane region" description="Helical" evidence="1">
    <location>
        <begin position="271"/>
        <end position="291"/>
    </location>
</feature>
<organism evidence="2 3">
    <name type="scientific">Sulfitobacter sediminilitoris</name>
    <dbReference type="NCBI Taxonomy" id="2698830"/>
    <lineage>
        <taxon>Bacteria</taxon>
        <taxon>Pseudomonadati</taxon>
        <taxon>Pseudomonadota</taxon>
        <taxon>Alphaproteobacteria</taxon>
        <taxon>Rhodobacterales</taxon>
        <taxon>Roseobacteraceae</taxon>
        <taxon>Sulfitobacter</taxon>
    </lineage>
</organism>
<feature type="transmembrane region" description="Helical" evidence="1">
    <location>
        <begin position="98"/>
        <end position="116"/>
    </location>
</feature>
<dbReference type="AlphaFoldDB" id="A0A6P0CEF3"/>
<proteinExistence type="predicted"/>
<feature type="transmembrane region" description="Helical" evidence="1">
    <location>
        <begin position="237"/>
        <end position="259"/>
    </location>
</feature>
<dbReference type="EMBL" id="JAABNT010000005">
    <property type="protein sequence ID" value="NEK22764.1"/>
    <property type="molecule type" value="Genomic_DNA"/>
</dbReference>
<gene>
    <name evidence="2" type="ORF">GV827_10130</name>
</gene>
<keyword evidence="1" id="KW-0812">Transmembrane</keyword>
<sequence>MVEGGDIQTPPGTSARRSLPLSSAWAQRLPAYALFAALLSAAGLPIYIHAPKFYVDEYSVSLAALGAVLFGLRLLDVVQDPLLGRLSEKLRHQRGKAVAIGAGIMAAAMIGLFAVQPPVHPLIWFGAMLTLVFSGFSFLTICFYAQGVAKADAMRGKGHLLLARWRETGALLGVCVASVAPVALGVVMGAPFAGFAIGFMVLAAASVLAMKSEWKDTGLPASTGFGTILSDPLARKLLLIALVNAAPVAVSSTLFLFYVEIALEAPGWEGPLLLLFFLSAAGAAPFWGMLAERFGGKPVLLCAMVLGILAFGGALFLGPGDQWLFAVVCLASGAVLGADLTLLPAMFATRMAKISPSAAEGFGLWSFVSKFTLALAAVALLPLLESTGLQTGSQESPPEAVRLLILLYAGVPCALKLIAIVLLSSIKGMEDA</sequence>
<feature type="transmembrane region" description="Helical" evidence="1">
    <location>
        <begin position="323"/>
        <end position="343"/>
    </location>
</feature>
<dbReference type="Gene3D" id="1.20.1250.20">
    <property type="entry name" value="MFS general substrate transporter like domains"/>
    <property type="match status" value="2"/>
</dbReference>
<comment type="caution">
    <text evidence="2">The sequence shown here is derived from an EMBL/GenBank/DDBJ whole genome shotgun (WGS) entry which is preliminary data.</text>
</comment>